<evidence type="ECO:0000313" key="5">
    <source>
        <dbReference type="EMBL" id="AEN92129.1"/>
    </source>
</evidence>
<dbReference type="GO" id="GO:0110001">
    <property type="term" value="C:toxin-antitoxin complex"/>
    <property type="evidence" value="ECO:0007669"/>
    <property type="project" value="InterPro"/>
</dbReference>
<keyword evidence="3" id="KW-0378">Hydrolase</keyword>
<dbReference type="Proteomes" id="UP000001283">
    <property type="component" value="Plasmid WSH-002_p1"/>
</dbReference>
<evidence type="ECO:0000256" key="1">
    <source>
        <dbReference type="ARBA" id="ARBA00022649"/>
    </source>
</evidence>
<dbReference type="GO" id="GO:0004540">
    <property type="term" value="F:RNA nuclease activity"/>
    <property type="evidence" value="ECO:0007669"/>
    <property type="project" value="InterPro"/>
</dbReference>
<keyword evidence="2" id="KW-0540">Nuclease</keyword>
<dbReference type="KEGG" id="bmh:BMWSH_p10065"/>
<evidence type="ECO:0000256" key="2">
    <source>
        <dbReference type="ARBA" id="ARBA00022722"/>
    </source>
</evidence>
<name>A0A8E4D7K2_PRIMW</name>
<dbReference type="InterPro" id="IPR037038">
    <property type="entry name" value="HepT-like_sf"/>
</dbReference>
<dbReference type="InterPro" id="IPR008201">
    <property type="entry name" value="HepT-like"/>
</dbReference>
<evidence type="ECO:0008006" key="7">
    <source>
        <dbReference type="Google" id="ProtNLM"/>
    </source>
</evidence>
<dbReference type="Gene3D" id="1.20.120.580">
    <property type="entry name" value="bsu32300-like"/>
    <property type="match status" value="1"/>
</dbReference>
<gene>
    <name evidence="5" type="ORF">BMWSH_p10065</name>
</gene>
<evidence type="ECO:0000313" key="6">
    <source>
        <dbReference type="Proteomes" id="UP000001283"/>
    </source>
</evidence>
<dbReference type="Pfam" id="PF01934">
    <property type="entry name" value="HepT-like"/>
    <property type="match status" value="1"/>
</dbReference>
<evidence type="ECO:0000256" key="3">
    <source>
        <dbReference type="ARBA" id="ARBA00022801"/>
    </source>
</evidence>
<geneLocation type="plasmid" evidence="5 6">
    <name>WSH-002_p1</name>
</geneLocation>
<organism evidence="5 6">
    <name type="scientific">Priestia megaterium (strain WSH-002)</name>
    <name type="common">Bacillus megaterium</name>
    <dbReference type="NCBI Taxonomy" id="1006007"/>
    <lineage>
        <taxon>Bacteria</taxon>
        <taxon>Bacillati</taxon>
        <taxon>Bacillota</taxon>
        <taxon>Bacilli</taxon>
        <taxon>Bacillales</taxon>
        <taxon>Bacillaceae</taxon>
        <taxon>Priestia</taxon>
    </lineage>
</organism>
<keyword evidence="5" id="KW-0614">Plasmid</keyword>
<protein>
    <recommendedName>
        <fullName evidence="7">DUF86 domain-containing protein</fullName>
    </recommendedName>
</protein>
<reference evidence="5 6" key="1">
    <citation type="journal article" date="2011" name="J. Bacteriol.">
        <title>Complete genome sequence of the industrial strain Bacillus megaterium WSH-002.</title>
        <authorList>
            <person name="Liu L."/>
            <person name="Li Y."/>
            <person name="Zhang J."/>
            <person name="Zou W."/>
            <person name="Zhou Z."/>
            <person name="Liu J."/>
            <person name="Li X."/>
            <person name="Wang L."/>
            <person name="Chen J."/>
        </authorList>
    </citation>
    <scope>NUCLEOTIDE SEQUENCE [LARGE SCALE GENOMIC DNA]</scope>
    <source>
        <strain evidence="6">WSH-002</strain>
        <plasmid evidence="5">WSH-002_p1</plasmid>
    </source>
</reference>
<evidence type="ECO:0000256" key="4">
    <source>
        <dbReference type="ARBA" id="ARBA00024207"/>
    </source>
</evidence>
<keyword evidence="1" id="KW-1277">Toxin-antitoxin system</keyword>
<sequence>MKAMVGFKNIAVHDYQAINQDILQQILDKHLSGFTTYTKQILYYGLWKGIGKYKVYRNLHIM</sequence>
<dbReference type="EMBL" id="CP003018">
    <property type="protein sequence ID" value="AEN92129.1"/>
    <property type="molecule type" value="Genomic_DNA"/>
</dbReference>
<dbReference type="AlphaFoldDB" id="A0A8E4D7K2"/>
<dbReference type="GO" id="GO:0016787">
    <property type="term" value="F:hydrolase activity"/>
    <property type="evidence" value="ECO:0007669"/>
    <property type="project" value="UniProtKB-KW"/>
</dbReference>
<proteinExistence type="inferred from homology"/>
<comment type="similarity">
    <text evidence="4">Belongs to the HepT RNase toxin family.</text>
</comment>
<accession>A0A8E4D7K2</accession>